<dbReference type="InterPro" id="IPR024983">
    <property type="entry name" value="CHAT_dom"/>
</dbReference>
<organism evidence="2 3">
    <name type="scientific">Catellatospora bangladeshensis</name>
    <dbReference type="NCBI Taxonomy" id="310355"/>
    <lineage>
        <taxon>Bacteria</taxon>
        <taxon>Bacillati</taxon>
        <taxon>Actinomycetota</taxon>
        <taxon>Actinomycetes</taxon>
        <taxon>Micromonosporales</taxon>
        <taxon>Micromonosporaceae</taxon>
        <taxon>Catellatospora</taxon>
    </lineage>
</organism>
<reference evidence="2 3" key="1">
    <citation type="submission" date="2021-01" db="EMBL/GenBank/DDBJ databases">
        <title>Whole genome shotgun sequence of Catellatospora bangladeshensis NBRC 107357.</title>
        <authorList>
            <person name="Komaki H."/>
            <person name="Tamura T."/>
        </authorList>
    </citation>
    <scope>NUCLEOTIDE SEQUENCE [LARGE SCALE GENOMIC DNA]</scope>
    <source>
        <strain evidence="2 3">NBRC 107357</strain>
    </source>
</reference>
<evidence type="ECO:0000313" key="3">
    <source>
        <dbReference type="Proteomes" id="UP000601223"/>
    </source>
</evidence>
<evidence type="ECO:0000259" key="1">
    <source>
        <dbReference type="Pfam" id="PF12770"/>
    </source>
</evidence>
<dbReference type="InterPro" id="IPR011990">
    <property type="entry name" value="TPR-like_helical_dom_sf"/>
</dbReference>
<dbReference type="EMBL" id="BONF01000021">
    <property type="protein sequence ID" value="GIF82618.1"/>
    <property type="molecule type" value="Genomic_DNA"/>
</dbReference>
<dbReference type="SUPFAM" id="SSF48452">
    <property type="entry name" value="TPR-like"/>
    <property type="match status" value="1"/>
</dbReference>
<keyword evidence="3" id="KW-1185">Reference proteome</keyword>
<dbReference type="AlphaFoldDB" id="A0A8J3NK29"/>
<dbReference type="Proteomes" id="UP000601223">
    <property type="component" value="Unassembled WGS sequence"/>
</dbReference>
<gene>
    <name evidence="2" type="ORF">Cba03nite_39670</name>
</gene>
<dbReference type="Pfam" id="PF12770">
    <property type="entry name" value="CHAT"/>
    <property type="match status" value="1"/>
</dbReference>
<comment type="caution">
    <text evidence="2">The sequence shown here is derived from an EMBL/GenBank/DDBJ whole genome shotgun (WGS) entry which is preliminary data.</text>
</comment>
<feature type="domain" description="CHAT" evidence="1">
    <location>
        <begin position="859"/>
        <end position="1143"/>
    </location>
</feature>
<dbReference type="Gene3D" id="1.25.40.10">
    <property type="entry name" value="Tetratricopeptide repeat domain"/>
    <property type="match status" value="3"/>
</dbReference>
<accession>A0A8J3NK29</accession>
<proteinExistence type="predicted"/>
<name>A0A8J3NK29_9ACTN</name>
<evidence type="ECO:0000313" key="2">
    <source>
        <dbReference type="EMBL" id="GIF82618.1"/>
    </source>
</evidence>
<dbReference type="PANTHER" id="PTHR19959:SF119">
    <property type="entry name" value="FUNGAL LIPASE-LIKE DOMAIN-CONTAINING PROTEIN"/>
    <property type="match status" value="1"/>
</dbReference>
<sequence length="1144" mass="121105">MSMSQLLDVLEARVQAAAAGDPGAVLDDQAVDEAAELLRQAVAENDGGVPWPVGFALAWLHWLRYEALPEDEDEDDLRLALYWFEAVYASDPQAPIPDEVRRHLAGDRSGGDGHHEAARTALKIFKRAMLADDPAALDQAVDLLTAAIDAAPPDHPDRPGYLSNLGVVLRTRFDRTGDIADMDTAVTVGQQALDATPPGHPDHAMYLANLSVAQQTRYGRTGNAADLDAAIATGRQAVDASPPDHADLAGYLSNLGSALRTRFERTGDTADLDAAVAAGQHAVDITPADHSHRSMYLSNIGTALLARFSRTRDTADLDAAVAAGRQAVDATPPGHPDRPGYLSNLAIALRTRFDHTGDVTDLDDAVAAGRQAVAGTPRDHPDLAIYLSNLGFALRTRFGRTGALTDLDDAVTAGQRAVDATPPGHPDRAGRLSNLCGALQTRFKRTSDVADIDAAVSAGQRAVDATPPDHPELAGCLSNLGTALQNRFEHTGDVADLNAAVAAGRRAADLDPSDRSHLAATLSNLGIALRTRFEHTRDITDLDTAVDVGRRAVAANPPEPPQRAMHLFNLGTALRTRFEHAGTTGDLREAAGAWSQAAVSAGAPISVRLHAARACAQATVELDGPVAALGVYSGAFELLPLLAWRGISDGDRRHLLDGGAASLARDAAGCAIAAGDLPQAVEFLEQGRGVLWAQLLDGRTDLTDLEHAHPDLARQLHDCRAVLDQPTTGQRPDAAADDARRDAARRFDALVAEVRSLPPIDGFPHPDRFLRPPQTDTLLPGEDDGPVVVVNISRWRCDALILRHTGITHVPLPGLTEDDTIDAANRYLHALQGAAHHAGSKDIVALTPAGPPPETVVSATLAWLWDHIASAVLDHLGHTGTPDGDWPRVWWCPTGALTILPLHAAGHHAARTGHTVYDRVVSSYTPTLRALAHARNRPATAATAPTLLVVALPHTPGQSPLPGADAERRTLAGLFGQAYTELVDGAATRATVIAGLRHHRWLHASCHGTQNMNDPAAGGLIPHDWQTAGLVGIGDLTDSTQAGGEFAFLSACKTATGGGINLDESINIATAMQYAGWRHVIGTLWSVWDHAAATVTAGVYPALVHDGALDPTHAAHALHHTVRRLRDKHPDRPGNWAPFIHTGP</sequence>
<protein>
    <submittedName>
        <fullName evidence="2">CHAT domain-containing protein</fullName>
    </submittedName>
</protein>
<dbReference type="PANTHER" id="PTHR19959">
    <property type="entry name" value="KINESIN LIGHT CHAIN"/>
    <property type="match status" value="1"/>
</dbReference>
<dbReference type="Pfam" id="PF13374">
    <property type="entry name" value="TPR_10"/>
    <property type="match status" value="3"/>
</dbReference>